<dbReference type="NCBIfam" id="NF047389">
    <property type="entry name" value="ATPase_Sll1717"/>
    <property type="match status" value="1"/>
</dbReference>
<dbReference type="SUPFAM" id="SSF52540">
    <property type="entry name" value="P-loop containing nucleoside triphosphate hydrolases"/>
    <property type="match status" value="1"/>
</dbReference>
<sequence length="446" mass="51473">VLRDEIKNNNTRIIFGERGVGKSALMIAINGNLQETSENGYVLITVIDEYSYLISQGNNLNKKWRIFLIRNLLKTFIQTTLLKNLSISRLDKIEKEKLSFIILNFYQTISKTEFYKFQTNSNYYNNFVNPALNTFLSASVALSSDFISKSLGLSKLENVDFYKEYIPKADTLKQIEINSLEISQLWQIFNDLIGICQKMEFKTIIFFLDKLDEDPAIGGNVKEEGKILLPILLNTSVLLDNKFSLVFLLWSKVKDELNRNHVRLDKIKATDVGWTQREVREIIEKRVSYFSNKTLTFDKLFQNVNDIDKILYLSNGSPRDALRLLSCIYDEEETSINSQGIFSPTSVTKGINKFLSGYDFYAIYPARSGSRRDILSIITKLKKIGKPNFKSKDIQTTFKFSQASAVNYVKLWKAFGVIKEDQEVVGKEKQYSLTDPKIEYLVRYQI</sequence>
<comment type="caution">
    <text evidence="1">The sequence shown here is derived from an EMBL/GenBank/DDBJ whole genome shotgun (WGS) entry which is preliminary data.</text>
</comment>
<proteinExistence type="predicted"/>
<dbReference type="AlphaFoldDB" id="A0A8T3YM32"/>
<reference evidence="1" key="1">
    <citation type="submission" date="2020-07" db="EMBL/GenBank/DDBJ databases">
        <title>Huge and variable diversity of episymbiotic CPR bacteria and DPANN archaea in groundwater ecosystems.</title>
        <authorList>
            <person name="He C.Y."/>
            <person name="Keren R."/>
            <person name="Whittaker M."/>
            <person name="Farag I.F."/>
            <person name="Doudna J."/>
            <person name="Cate J.H.D."/>
            <person name="Banfield J.F."/>
        </authorList>
    </citation>
    <scope>NUCLEOTIDE SEQUENCE</scope>
    <source>
        <strain evidence="1">NC_groundwater_1296_Ag_S-0.2um_52_80</strain>
    </source>
</reference>
<dbReference type="Proteomes" id="UP000732298">
    <property type="component" value="Unassembled WGS sequence"/>
</dbReference>
<dbReference type="EMBL" id="JACQPB010000005">
    <property type="protein sequence ID" value="MBI4209961.1"/>
    <property type="molecule type" value="Genomic_DNA"/>
</dbReference>
<accession>A0A8T3YM32</accession>
<organism evidence="1 2">
    <name type="scientific">Candidatus Iainarchaeum sp</name>
    <dbReference type="NCBI Taxonomy" id="3101447"/>
    <lineage>
        <taxon>Archaea</taxon>
        <taxon>Candidatus Iainarchaeota</taxon>
        <taxon>Candidatus Iainarchaeia</taxon>
        <taxon>Candidatus Iainarchaeales</taxon>
        <taxon>Candidatus Iainarchaeaceae</taxon>
        <taxon>Candidatus Iainarchaeum</taxon>
    </lineage>
</organism>
<dbReference type="InterPro" id="IPR059206">
    <property type="entry name" value="Sll1717-like"/>
</dbReference>
<protein>
    <submittedName>
        <fullName evidence="1">Uncharacterized protein</fullName>
    </submittedName>
</protein>
<name>A0A8T3YM32_9ARCH</name>
<evidence type="ECO:0000313" key="1">
    <source>
        <dbReference type="EMBL" id="MBI4209961.1"/>
    </source>
</evidence>
<feature type="non-terminal residue" evidence="1">
    <location>
        <position position="1"/>
    </location>
</feature>
<dbReference type="InterPro" id="IPR027417">
    <property type="entry name" value="P-loop_NTPase"/>
</dbReference>
<evidence type="ECO:0000313" key="2">
    <source>
        <dbReference type="Proteomes" id="UP000732298"/>
    </source>
</evidence>
<gene>
    <name evidence="1" type="ORF">HY544_00445</name>
</gene>